<evidence type="ECO:0000313" key="3">
    <source>
        <dbReference type="Proteomes" id="UP000281343"/>
    </source>
</evidence>
<proteinExistence type="predicted"/>
<dbReference type="Pfam" id="PF18857">
    <property type="entry name" value="LPD38"/>
    <property type="match status" value="1"/>
</dbReference>
<protein>
    <recommendedName>
        <fullName evidence="1">Large polyvalent protein associated domain-containing protein</fullName>
    </recommendedName>
</protein>
<evidence type="ECO:0000259" key="1">
    <source>
        <dbReference type="Pfam" id="PF18857"/>
    </source>
</evidence>
<comment type="caution">
    <text evidence="2">The sequence shown here is derived from an EMBL/GenBank/DDBJ whole genome shotgun (WGS) entry which is preliminary data.</text>
</comment>
<evidence type="ECO:0000313" key="2">
    <source>
        <dbReference type="EMBL" id="RMA42157.1"/>
    </source>
</evidence>
<feature type="domain" description="Large polyvalent protein associated" evidence="1">
    <location>
        <begin position="64"/>
        <end position="268"/>
    </location>
</feature>
<dbReference type="AlphaFoldDB" id="A0A3L9Y533"/>
<name>A0A3L9Y533_9RHOB</name>
<dbReference type="EMBL" id="RCNT01000005">
    <property type="protein sequence ID" value="RMA42157.1"/>
    <property type="molecule type" value="Genomic_DNA"/>
</dbReference>
<sequence length="375" mass="41563">MGSIINAAYTFSNAGFQGTHMILKSLKDSAYARRATLGLVAIGFLLDQANAYLSDEDEDGQLFYDKIPDWTHGMNAVLMLPGSSDRERADGAGLANSADTSVRLFLPYGYNVFPYIGNRLSRLERGVSNERTALGDVAVLAFNSFSPISGQDLIHTITPTIASPIVEMATNKRFTGAPIYPRYRQPGLPDAYYHTSGATQASRLIAQRVNMWTGGSYAESGLVDVSPNSIDHVAGFLTGGAGRFIGQSANLIALTLGEGEVDPQDVPLLRDMYVPPQGWWTSSLYWDRRRELEAAHNQARRYEEAGDPVPHEIRWRADLWRNSDVRLEAERLRRGTVGRRQDQASAYLLLNRAYVRAMMRNTPYSSESIFDGLAR</sequence>
<keyword evidence="3" id="KW-1185">Reference proteome</keyword>
<organism evidence="2 3">
    <name type="scientific">Rhodophyticola porphyridii</name>
    <dbReference type="NCBI Taxonomy" id="1852017"/>
    <lineage>
        <taxon>Bacteria</taxon>
        <taxon>Pseudomonadati</taxon>
        <taxon>Pseudomonadota</taxon>
        <taxon>Alphaproteobacteria</taxon>
        <taxon>Rhodobacterales</taxon>
        <taxon>Roseobacteraceae</taxon>
        <taxon>Rhodophyticola</taxon>
    </lineage>
</organism>
<dbReference type="InterPro" id="IPR040561">
    <property type="entry name" value="LPD38"/>
</dbReference>
<dbReference type="Proteomes" id="UP000281343">
    <property type="component" value="Unassembled WGS sequence"/>
</dbReference>
<dbReference type="RefSeq" id="WP_121898266.1">
    <property type="nucleotide sequence ID" value="NZ_RCNT01000005.1"/>
</dbReference>
<accession>A0A3L9Y533</accession>
<reference evidence="2 3" key="1">
    <citation type="submission" date="2018-10" db="EMBL/GenBank/DDBJ databases">
        <authorList>
            <person name="Jung H.S."/>
            <person name="Jeon C.O."/>
        </authorList>
    </citation>
    <scope>NUCLEOTIDE SEQUENCE [LARGE SCALE GENOMIC DNA]</scope>
    <source>
        <strain evidence="2 3">MA-7-27</strain>
    </source>
</reference>
<gene>
    <name evidence="2" type="ORF">D9R08_11980</name>
</gene>